<dbReference type="EMBL" id="JANDBC010000001">
    <property type="protein sequence ID" value="MCP9290866.1"/>
    <property type="molecule type" value="Genomic_DNA"/>
</dbReference>
<keyword evidence="3" id="KW-0547">Nucleotide-binding</keyword>
<evidence type="ECO:0000313" key="7">
    <source>
        <dbReference type="Proteomes" id="UP001139125"/>
    </source>
</evidence>
<dbReference type="InterPro" id="IPR011009">
    <property type="entry name" value="Kinase-like_dom_sf"/>
</dbReference>
<dbReference type="GO" id="GO:0004672">
    <property type="term" value="F:protein kinase activity"/>
    <property type="evidence" value="ECO:0007669"/>
    <property type="project" value="InterPro"/>
</dbReference>
<dbReference type="InterPro" id="IPR051409">
    <property type="entry name" value="Atypical_kinase_ADCK"/>
</dbReference>
<name>A0A9X2L206_9BACT</name>
<gene>
    <name evidence="6" type="ORF">NM125_04630</name>
</gene>
<sequence length="441" mass="51049">MSNDFPSSKFERGSRIAKTGLKVGTNYAKRYLRKKSGKENGDSDSSFHSENAKEVFKEFTKLRGTALKIAQGMSMDQGFLPEEFAEVMSQAQYSVPPINKALVRSIIKRELGDYPEQLFTRFDSEAFAAASIGQVHLAELKDGRKAAIKIQYPNVRETINSDLGLAKILVKRIVKKGADIDPYFDEVKQTLLEETDYTNEGQQIELFRERFGGMNIVIPEWIKEYSTDKVLCMTYLEGRHLNEFLKENPTQEQRNRFGQLLWDFFHQQIQDKNYVHADTHPGNFLFTNDDKLGVIDFGCVKQFPEEFFMNYLRLLPTHLDGDEEAIRNLYYKLKVIKPDSDNPDKEEKYFRFARNYGMTFAEPYKSEVFDFGNEDYRNKIKYFTKDAPIGNEPRGSQHFLYTTRVHLGLYNLLMKLGAHVNTSKSKEILSEMLDVDFGELV</sequence>
<keyword evidence="2" id="KW-0808">Transferase</keyword>
<dbReference type="CDD" id="cd13970">
    <property type="entry name" value="ABC1_ADCK3"/>
    <property type="match status" value="1"/>
</dbReference>
<proteinExistence type="inferred from homology"/>
<evidence type="ECO:0000256" key="1">
    <source>
        <dbReference type="ARBA" id="ARBA00009670"/>
    </source>
</evidence>
<dbReference type="InterPro" id="IPR034646">
    <property type="entry name" value="ADCK3_dom"/>
</dbReference>
<dbReference type="GO" id="GO:0005524">
    <property type="term" value="F:ATP binding"/>
    <property type="evidence" value="ECO:0007669"/>
    <property type="project" value="UniProtKB-KW"/>
</dbReference>
<evidence type="ECO:0000313" key="6">
    <source>
        <dbReference type="EMBL" id="MCP9290866.1"/>
    </source>
</evidence>
<dbReference type="Gene3D" id="1.10.510.10">
    <property type="entry name" value="Transferase(Phosphotransferase) domain 1"/>
    <property type="match status" value="1"/>
</dbReference>
<evidence type="ECO:0000256" key="2">
    <source>
        <dbReference type="ARBA" id="ARBA00022679"/>
    </source>
</evidence>
<keyword evidence="6" id="KW-0418">Kinase</keyword>
<dbReference type="PANTHER" id="PTHR43851:SF3">
    <property type="entry name" value="COENZYME Q8"/>
    <property type="match status" value="1"/>
</dbReference>
<feature type="domain" description="Protein kinase" evidence="5">
    <location>
        <begin position="121"/>
        <end position="441"/>
    </location>
</feature>
<evidence type="ECO:0000256" key="3">
    <source>
        <dbReference type="ARBA" id="ARBA00022741"/>
    </source>
</evidence>
<comment type="caution">
    <text evidence="6">The sequence shown here is derived from an EMBL/GenBank/DDBJ whole genome shotgun (WGS) entry which is preliminary data.</text>
</comment>
<dbReference type="Pfam" id="PF03109">
    <property type="entry name" value="ABC1"/>
    <property type="match status" value="1"/>
</dbReference>
<protein>
    <submittedName>
        <fullName evidence="6">AarF/ABC1/UbiB kinase family protein</fullName>
    </submittedName>
</protein>
<evidence type="ECO:0000256" key="4">
    <source>
        <dbReference type="ARBA" id="ARBA00022840"/>
    </source>
</evidence>
<keyword evidence="7" id="KW-1185">Reference proteome</keyword>
<dbReference type="InterPro" id="IPR004147">
    <property type="entry name" value="ABC1_dom"/>
</dbReference>
<keyword evidence="4" id="KW-0067">ATP-binding</keyword>
<dbReference type="SUPFAM" id="SSF56112">
    <property type="entry name" value="Protein kinase-like (PK-like)"/>
    <property type="match status" value="1"/>
</dbReference>
<dbReference type="RefSeq" id="WP_255133325.1">
    <property type="nucleotide sequence ID" value="NZ_JANDBC010000001.1"/>
</dbReference>
<comment type="similarity">
    <text evidence="1">Belongs to the protein kinase superfamily. ADCK protein kinase family.</text>
</comment>
<accession>A0A9X2L206</accession>
<dbReference type="PROSITE" id="PS50011">
    <property type="entry name" value="PROTEIN_KINASE_DOM"/>
    <property type="match status" value="1"/>
</dbReference>
<dbReference type="PANTHER" id="PTHR43851">
    <property type="match status" value="1"/>
</dbReference>
<dbReference type="AlphaFoldDB" id="A0A9X2L206"/>
<dbReference type="InterPro" id="IPR000719">
    <property type="entry name" value="Prot_kinase_dom"/>
</dbReference>
<evidence type="ECO:0000259" key="5">
    <source>
        <dbReference type="PROSITE" id="PS50011"/>
    </source>
</evidence>
<reference evidence="6" key="1">
    <citation type="submission" date="2022-06" db="EMBL/GenBank/DDBJ databases">
        <title>Gracilimonas sp. CAU 1638 isolated from sea sediment.</title>
        <authorList>
            <person name="Kim W."/>
        </authorList>
    </citation>
    <scope>NUCLEOTIDE SEQUENCE</scope>
    <source>
        <strain evidence="6">CAU 1638</strain>
    </source>
</reference>
<dbReference type="Proteomes" id="UP001139125">
    <property type="component" value="Unassembled WGS sequence"/>
</dbReference>
<organism evidence="6 7">
    <name type="scientific">Gracilimonas sediminicola</name>
    <dbReference type="NCBI Taxonomy" id="2952158"/>
    <lineage>
        <taxon>Bacteria</taxon>
        <taxon>Pseudomonadati</taxon>
        <taxon>Balneolota</taxon>
        <taxon>Balneolia</taxon>
        <taxon>Balneolales</taxon>
        <taxon>Balneolaceae</taxon>
        <taxon>Gracilimonas</taxon>
    </lineage>
</organism>